<evidence type="ECO:0000256" key="1">
    <source>
        <dbReference type="SAM" id="MobiDB-lite"/>
    </source>
</evidence>
<dbReference type="Proteomes" id="UP000054567">
    <property type="component" value="Unassembled WGS sequence"/>
</dbReference>
<feature type="compositionally biased region" description="Basic and acidic residues" evidence="1">
    <location>
        <begin position="54"/>
        <end position="68"/>
    </location>
</feature>
<sequence length="108" mass="12931">MVAQWEREEDVRTDSRFQTGLKRTKDAGRRRSWGRLLRGGEWKEVSRAITRNARRLDPRCRDRDEGRRSRTKLRNRKSHNGEKLEVIARDRKKIANTNNGRSWEKNLS</sequence>
<feature type="compositionally biased region" description="Basic residues" evidence="1">
    <location>
        <begin position="69"/>
        <end position="78"/>
    </location>
</feature>
<name>A0A0J6FET1_COCPO</name>
<gene>
    <name evidence="2" type="ORF">CPAG_07940</name>
</gene>
<dbReference type="EMBL" id="DS268113">
    <property type="protein sequence ID" value="KMM71636.1"/>
    <property type="molecule type" value="Genomic_DNA"/>
</dbReference>
<proteinExistence type="predicted"/>
<reference evidence="2 3" key="1">
    <citation type="submission" date="2007-06" db="EMBL/GenBank/DDBJ databases">
        <title>The Genome Sequence of Coccidioides posadasii RMSCC_3488.</title>
        <authorList>
            <consortium name="Coccidioides Genome Resources Consortium"/>
            <consortium name="The Broad Institute Genome Sequencing Platform"/>
            <person name="Henn M.R."/>
            <person name="Sykes S."/>
            <person name="Young S."/>
            <person name="Jaffe D."/>
            <person name="Berlin A."/>
            <person name="Alvarez P."/>
            <person name="Butler J."/>
            <person name="Gnerre S."/>
            <person name="Grabherr M."/>
            <person name="Mauceli E."/>
            <person name="Brockman W."/>
            <person name="Kodira C."/>
            <person name="Alvarado L."/>
            <person name="Zeng Q."/>
            <person name="Crawford M."/>
            <person name="Antoine C."/>
            <person name="Devon K."/>
            <person name="Galgiani J."/>
            <person name="Orsborn K."/>
            <person name="Lewis M.L."/>
            <person name="Nusbaum C."/>
            <person name="Galagan J."/>
            <person name="Birren B."/>
        </authorList>
    </citation>
    <scope>NUCLEOTIDE SEQUENCE [LARGE SCALE GENOMIC DNA]</scope>
    <source>
        <strain evidence="2 3">RMSCC 3488</strain>
    </source>
</reference>
<evidence type="ECO:0000313" key="2">
    <source>
        <dbReference type="EMBL" id="KMM71636.1"/>
    </source>
</evidence>
<protein>
    <submittedName>
        <fullName evidence="2">Uncharacterized protein</fullName>
    </submittedName>
</protein>
<organism evidence="2 3">
    <name type="scientific">Coccidioides posadasii RMSCC 3488</name>
    <dbReference type="NCBI Taxonomy" id="454284"/>
    <lineage>
        <taxon>Eukaryota</taxon>
        <taxon>Fungi</taxon>
        <taxon>Dikarya</taxon>
        <taxon>Ascomycota</taxon>
        <taxon>Pezizomycotina</taxon>
        <taxon>Eurotiomycetes</taxon>
        <taxon>Eurotiomycetidae</taxon>
        <taxon>Onygenales</taxon>
        <taxon>Onygenaceae</taxon>
        <taxon>Coccidioides</taxon>
    </lineage>
</organism>
<dbReference type="VEuPathDB" id="FungiDB:CPAG_07940"/>
<dbReference type="AlphaFoldDB" id="A0A0J6FET1"/>
<feature type="region of interest" description="Disordered" evidence="1">
    <location>
        <begin position="1"/>
        <end position="29"/>
    </location>
</feature>
<feature type="compositionally biased region" description="Basic and acidic residues" evidence="1">
    <location>
        <begin position="79"/>
        <end position="89"/>
    </location>
</feature>
<evidence type="ECO:0000313" key="3">
    <source>
        <dbReference type="Proteomes" id="UP000054567"/>
    </source>
</evidence>
<feature type="region of interest" description="Disordered" evidence="1">
    <location>
        <begin position="53"/>
        <end position="108"/>
    </location>
</feature>
<reference evidence="3" key="2">
    <citation type="journal article" date="2009" name="Genome Res.">
        <title>Comparative genomic analyses of the human fungal pathogens Coccidioides and their relatives.</title>
        <authorList>
            <person name="Sharpton T.J."/>
            <person name="Stajich J.E."/>
            <person name="Rounsley S.D."/>
            <person name="Gardner M.J."/>
            <person name="Wortman J.R."/>
            <person name="Jordar V.S."/>
            <person name="Maiti R."/>
            <person name="Kodira C.D."/>
            <person name="Neafsey D.E."/>
            <person name="Zeng Q."/>
            <person name="Hung C.-Y."/>
            <person name="McMahan C."/>
            <person name="Muszewska A."/>
            <person name="Grynberg M."/>
            <person name="Mandel M.A."/>
            <person name="Kellner E.M."/>
            <person name="Barker B.M."/>
            <person name="Galgiani J.N."/>
            <person name="Orbach M.J."/>
            <person name="Kirkland T.N."/>
            <person name="Cole G.T."/>
            <person name="Henn M.R."/>
            <person name="Birren B.W."/>
            <person name="Taylor J.W."/>
        </authorList>
    </citation>
    <scope>NUCLEOTIDE SEQUENCE [LARGE SCALE GENOMIC DNA]</scope>
    <source>
        <strain evidence="3">RMSCC 3488</strain>
    </source>
</reference>
<reference evidence="3" key="3">
    <citation type="journal article" date="2010" name="Genome Res.">
        <title>Population genomic sequencing of Coccidioides fungi reveals recent hybridization and transposon control.</title>
        <authorList>
            <person name="Neafsey D.E."/>
            <person name="Barker B.M."/>
            <person name="Sharpton T.J."/>
            <person name="Stajich J.E."/>
            <person name="Park D.J."/>
            <person name="Whiston E."/>
            <person name="Hung C.-Y."/>
            <person name="McMahan C."/>
            <person name="White J."/>
            <person name="Sykes S."/>
            <person name="Heiman D."/>
            <person name="Young S."/>
            <person name="Zeng Q."/>
            <person name="Abouelleil A."/>
            <person name="Aftuck L."/>
            <person name="Bessette D."/>
            <person name="Brown A."/>
            <person name="FitzGerald M."/>
            <person name="Lui A."/>
            <person name="Macdonald J.P."/>
            <person name="Priest M."/>
            <person name="Orbach M.J."/>
            <person name="Galgiani J.N."/>
            <person name="Kirkland T.N."/>
            <person name="Cole G.T."/>
            <person name="Birren B.W."/>
            <person name="Henn M.R."/>
            <person name="Taylor J.W."/>
            <person name="Rounsley S.D."/>
        </authorList>
    </citation>
    <scope>NUCLEOTIDE SEQUENCE [LARGE SCALE GENOMIC DNA]</scope>
    <source>
        <strain evidence="3">RMSCC 3488</strain>
    </source>
</reference>
<accession>A0A0J6FET1</accession>
<feature type="compositionally biased region" description="Basic and acidic residues" evidence="1">
    <location>
        <begin position="1"/>
        <end position="15"/>
    </location>
</feature>